<comment type="caution">
    <text evidence="2">The sequence shown here is derived from an EMBL/GenBank/DDBJ whole genome shotgun (WGS) entry which is preliminary data.</text>
</comment>
<evidence type="ECO:0000256" key="1">
    <source>
        <dbReference type="SAM" id="MobiDB-lite"/>
    </source>
</evidence>
<keyword evidence="3" id="KW-1185">Reference proteome</keyword>
<feature type="region of interest" description="Disordered" evidence="1">
    <location>
        <begin position="83"/>
        <end position="159"/>
    </location>
</feature>
<evidence type="ECO:0000313" key="2">
    <source>
        <dbReference type="EMBL" id="KAK1267646.1"/>
    </source>
</evidence>
<name>A0AAV9ATQ8_ACOGR</name>
<organism evidence="2 3">
    <name type="scientific">Acorus gramineus</name>
    <name type="common">Dwarf sweet flag</name>
    <dbReference type="NCBI Taxonomy" id="55184"/>
    <lineage>
        <taxon>Eukaryota</taxon>
        <taxon>Viridiplantae</taxon>
        <taxon>Streptophyta</taxon>
        <taxon>Embryophyta</taxon>
        <taxon>Tracheophyta</taxon>
        <taxon>Spermatophyta</taxon>
        <taxon>Magnoliopsida</taxon>
        <taxon>Liliopsida</taxon>
        <taxon>Acoraceae</taxon>
        <taxon>Acorus</taxon>
    </lineage>
</organism>
<evidence type="ECO:0000313" key="3">
    <source>
        <dbReference type="Proteomes" id="UP001179952"/>
    </source>
</evidence>
<accession>A0AAV9ATQ8</accession>
<gene>
    <name evidence="2" type="ORF">QJS04_geneDACA000395</name>
</gene>
<proteinExistence type="predicted"/>
<dbReference type="EMBL" id="JAUJYN010000007">
    <property type="protein sequence ID" value="KAK1267646.1"/>
    <property type="molecule type" value="Genomic_DNA"/>
</dbReference>
<reference evidence="2" key="1">
    <citation type="journal article" date="2023" name="Nat. Commun.">
        <title>Diploid and tetraploid genomes of Acorus and the evolution of monocots.</title>
        <authorList>
            <person name="Ma L."/>
            <person name="Liu K.W."/>
            <person name="Li Z."/>
            <person name="Hsiao Y.Y."/>
            <person name="Qi Y."/>
            <person name="Fu T."/>
            <person name="Tang G.D."/>
            <person name="Zhang D."/>
            <person name="Sun W.H."/>
            <person name="Liu D.K."/>
            <person name="Li Y."/>
            <person name="Chen G.Z."/>
            <person name="Liu X.D."/>
            <person name="Liao X.Y."/>
            <person name="Jiang Y.T."/>
            <person name="Yu X."/>
            <person name="Hao Y."/>
            <person name="Huang J."/>
            <person name="Zhao X.W."/>
            <person name="Ke S."/>
            <person name="Chen Y.Y."/>
            <person name="Wu W.L."/>
            <person name="Hsu J.L."/>
            <person name="Lin Y.F."/>
            <person name="Huang M.D."/>
            <person name="Li C.Y."/>
            <person name="Huang L."/>
            <person name="Wang Z.W."/>
            <person name="Zhao X."/>
            <person name="Zhong W.Y."/>
            <person name="Peng D.H."/>
            <person name="Ahmad S."/>
            <person name="Lan S."/>
            <person name="Zhang J.S."/>
            <person name="Tsai W.C."/>
            <person name="Van de Peer Y."/>
            <person name="Liu Z.J."/>
        </authorList>
    </citation>
    <scope>NUCLEOTIDE SEQUENCE</scope>
    <source>
        <strain evidence="2">SCP</strain>
    </source>
</reference>
<protein>
    <submittedName>
        <fullName evidence="2">Uncharacterized protein</fullName>
    </submittedName>
</protein>
<dbReference type="AlphaFoldDB" id="A0AAV9ATQ8"/>
<feature type="compositionally biased region" description="Basic and acidic residues" evidence="1">
    <location>
        <begin position="93"/>
        <end position="105"/>
    </location>
</feature>
<sequence length="159" mass="17464">MSTELHPKGLPVIVKLNKARQLAEEWVSKMSGSSTDVQNEVRVEPREPRLGLGATPSNDPIEKKLCGQLDRIKWGSRKPFEETNISGAPGLITEKKLHNKMDPKKAGATKLPKFDAARTGALSGVDDEDDDSESRTSAFAKRCSASPATSMPKKKKHKW</sequence>
<dbReference type="PANTHER" id="PTHR35741:SF1">
    <property type="entry name" value="FACTOR CWC22-LIKE PROTEIN, PUTATIVE (DUF3245)-RELATED"/>
    <property type="match status" value="1"/>
</dbReference>
<dbReference type="PANTHER" id="PTHR35741">
    <property type="entry name" value="FACTOR CWC22-LIKE PROTEIN, PUTATIVE (DUF3245)-RELATED"/>
    <property type="match status" value="1"/>
</dbReference>
<dbReference type="Proteomes" id="UP001179952">
    <property type="component" value="Unassembled WGS sequence"/>
</dbReference>
<feature type="compositionally biased region" description="Basic and acidic residues" evidence="1">
    <location>
        <begin position="39"/>
        <end position="49"/>
    </location>
</feature>
<feature type="region of interest" description="Disordered" evidence="1">
    <location>
        <begin position="27"/>
        <end position="62"/>
    </location>
</feature>
<reference evidence="2" key="2">
    <citation type="submission" date="2023-06" db="EMBL/GenBank/DDBJ databases">
        <authorList>
            <person name="Ma L."/>
            <person name="Liu K.-W."/>
            <person name="Li Z."/>
            <person name="Hsiao Y.-Y."/>
            <person name="Qi Y."/>
            <person name="Fu T."/>
            <person name="Tang G."/>
            <person name="Zhang D."/>
            <person name="Sun W.-H."/>
            <person name="Liu D.-K."/>
            <person name="Li Y."/>
            <person name="Chen G.-Z."/>
            <person name="Liu X.-D."/>
            <person name="Liao X.-Y."/>
            <person name="Jiang Y.-T."/>
            <person name="Yu X."/>
            <person name="Hao Y."/>
            <person name="Huang J."/>
            <person name="Zhao X.-W."/>
            <person name="Ke S."/>
            <person name="Chen Y.-Y."/>
            <person name="Wu W.-L."/>
            <person name="Hsu J.-L."/>
            <person name="Lin Y.-F."/>
            <person name="Huang M.-D."/>
            <person name="Li C.-Y."/>
            <person name="Huang L."/>
            <person name="Wang Z.-W."/>
            <person name="Zhao X."/>
            <person name="Zhong W.-Y."/>
            <person name="Peng D.-H."/>
            <person name="Ahmad S."/>
            <person name="Lan S."/>
            <person name="Zhang J.-S."/>
            <person name="Tsai W.-C."/>
            <person name="Van De Peer Y."/>
            <person name="Liu Z.-J."/>
        </authorList>
    </citation>
    <scope>NUCLEOTIDE SEQUENCE</scope>
    <source>
        <strain evidence="2">SCP</strain>
        <tissue evidence="2">Leaves</tissue>
    </source>
</reference>